<comment type="caution">
    <text evidence="5">The sequence shown here is derived from an EMBL/GenBank/DDBJ whole genome shotgun (WGS) entry which is preliminary data.</text>
</comment>
<evidence type="ECO:0000313" key="6">
    <source>
        <dbReference type="Proteomes" id="UP001501057"/>
    </source>
</evidence>
<feature type="domain" description="GAF" evidence="4">
    <location>
        <begin position="50"/>
        <end position="196"/>
    </location>
</feature>
<dbReference type="EMBL" id="BAAAME010000002">
    <property type="protein sequence ID" value="GAA1730517.1"/>
    <property type="molecule type" value="Genomic_DNA"/>
</dbReference>
<evidence type="ECO:0000256" key="3">
    <source>
        <dbReference type="ARBA" id="ARBA00023012"/>
    </source>
</evidence>
<proteinExistence type="predicted"/>
<dbReference type="Pfam" id="PF07730">
    <property type="entry name" value="HisKA_3"/>
    <property type="match status" value="1"/>
</dbReference>
<dbReference type="PANTHER" id="PTHR24421">
    <property type="entry name" value="NITRATE/NITRITE SENSOR PROTEIN NARX-RELATED"/>
    <property type="match status" value="1"/>
</dbReference>
<gene>
    <name evidence="5" type="ORF">GCM10009710_08900</name>
</gene>
<dbReference type="SUPFAM" id="SSF55781">
    <property type="entry name" value="GAF domain-like"/>
    <property type="match status" value="2"/>
</dbReference>
<dbReference type="RefSeq" id="WP_344198160.1">
    <property type="nucleotide sequence ID" value="NZ_BAAAME010000002.1"/>
</dbReference>
<name>A0ABN2JKM9_9ACTN</name>
<keyword evidence="2 5" id="KW-0418">Kinase</keyword>
<evidence type="ECO:0000313" key="5">
    <source>
        <dbReference type="EMBL" id="GAA1730517.1"/>
    </source>
</evidence>
<keyword evidence="3" id="KW-0902">Two-component regulatory system</keyword>
<dbReference type="Gene3D" id="1.20.5.1930">
    <property type="match status" value="1"/>
</dbReference>
<dbReference type="InterPro" id="IPR050482">
    <property type="entry name" value="Sensor_HK_TwoCompSys"/>
</dbReference>
<evidence type="ECO:0000256" key="1">
    <source>
        <dbReference type="ARBA" id="ARBA00022679"/>
    </source>
</evidence>
<dbReference type="Gene3D" id="3.30.565.10">
    <property type="entry name" value="Histidine kinase-like ATPase, C-terminal domain"/>
    <property type="match status" value="1"/>
</dbReference>
<feature type="domain" description="GAF" evidence="4">
    <location>
        <begin position="216"/>
        <end position="361"/>
    </location>
</feature>
<organism evidence="5 6">
    <name type="scientific">Aeromicrobium alkaliterrae</name>
    <dbReference type="NCBI Taxonomy" id="302168"/>
    <lineage>
        <taxon>Bacteria</taxon>
        <taxon>Bacillati</taxon>
        <taxon>Actinomycetota</taxon>
        <taxon>Actinomycetes</taxon>
        <taxon>Propionibacteriales</taxon>
        <taxon>Nocardioidaceae</taxon>
        <taxon>Aeromicrobium</taxon>
    </lineage>
</organism>
<dbReference type="SMART" id="SM00065">
    <property type="entry name" value="GAF"/>
    <property type="match status" value="2"/>
</dbReference>
<evidence type="ECO:0000259" key="4">
    <source>
        <dbReference type="SMART" id="SM00065"/>
    </source>
</evidence>
<sequence>MDEIRDVKGPRLEFETLLAQMVSRAEEMMVSQSRLRDLIRVNHAITSDLDLDSVLRRIVEMATELIDARYAAMGVIGDDRRLEQFIHVGIDEKTAVQIGHLPEGKGLLGAIIEDPRPVSLDTIADDPRSVGFPMNHPPMESFLGVPIRVRNEIYGNLYLTDSRSGSFTPDDVELAEALAATAGIAIENARQFDESMYRERWSRALAEAARGVMIDEEGEQVPQLLERIRDVIEADVALICTIDPEIDTLLVEQAVGEHTGVLLQARVRPVDESFAKTFLDGEPVVMNRTHLVVTTADGEWPMSCNLVIVPFAKSVGRSTALCVANRAGGEVFTDRDVQIVNSFTSHVGVVLDRMEVRRTRQRVAMLEDRNRIARDLHDHVIQRLFATGLGLQATASSIEGAAGRRLSDLVHEIDGAITQIRQSIFALNHESELTGSTPRSRIVSIVERLGEHLARRPTIVFAGPIDLLTDAELSHDVEAVVSEALTNAVKHAEAHSIDVEVAISDGSITVSVLDDGIGPGPMSRRSGLSNLEMRARKHHGVFAVAERPTGGTDLQWSGRLRTS</sequence>
<accession>A0ABN2JKM9</accession>
<dbReference type="InterPro" id="IPR011712">
    <property type="entry name" value="Sig_transdc_His_kin_sub3_dim/P"/>
</dbReference>
<reference evidence="5 6" key="1">
    <citation type="journal article" date="2019" name="Int. J. Syst. Evol. Microbiol.">
        <title>The Global Catalogue of Microorganisms (GCM) 10K type strain sequencing project: providing services to taxonomists for standard genome sequencing and annotation.</title>
        <authorList>
            <consortium name="The Broad Institute Genomics Platform"/>
            <consortium name="The Broad Institute Genome Sequencing Center for Infectious Disease"/>
            <person name="Wu L."/>
            <person name="Ma J."/>
        </authorList>
    </citation>
    <scope>NUCLEOTIDE SEQUENCE [LARGE SCALE GENOMIC DNA]</scope>
    <source>
        <strain evidence="5 6">JCM 13518</strain>
    </source>
</reference>
<protein>
    <submittedName>
        <fullName evidence="5">GAF domain-containing sensor histidine kinase</fullName>
    </submittedName>
</protein>
<dbReference type="Pfam" id="PF13185">
    <property type="entry name" value="GAF_2"/>
    <property type="match status" value="1"/>
</dbReference>
<dbReference type="Gene3D" id="3.30.450.40">
    <property type="match status" value="2"/>
</dbReference>
<dbReference type="SUPFAM" id="SSF55874">
    <property type="entry name" value="ATPase domain of HSP90 chaperone/DNA topoisomerase II/histidine kinase"/>
    <property type="match status" value="1"/>
</dbReference>
<keyword evidence="1" id="KW-0808">Transferase</keyword>
<dbReference type="InterPro" id="IPR003018">
    <property type="entry name" value="GAF"/>
</dbReference>
<dbReference type="InterPro" id="IPR036890">
    <property type="entry name" value="HATPase_C_sf"/>
</dbReference>
<dbReference type="InterPro" id="IPR029016">
    <property type="entry name" value="GAF-like_dom_sf"/>
</dbReference>
<dbReference type="PANTHER" id="PTHR24421:SF56">
    <property type="entry name" value="OXYGEN SENSOR HISTIDINE KINASE RESPONSE REGULATOR DOST"/>
    <property type="match status" value="1"/>
</dbReference>
<dbReference type="GO" id="GO:0016301">
    <property type="term" value="F:kinase activity"/>
    <property type="evidence" value="ECO:0007669"/>
    <property type="project" value="UniProtKB-KW"/>
</dbReference>
<dbReference type="Pfam" id="PF13581">
    <property type="entry name" value="HATPase_c_2"/>
    <property type="match status" value="1"/>
</dbReference>
<dbReference type="Proteomes" id="UP001501057">
    <property type="component" value="Unassembled WGS sequence"/>
</dbReference>
<keyword evidence="6" id="KW-1185">Reference proteome</keyword>
<dbReference type="InterPro" id="IPR003594">
    <property type="entry name" value="HATPase_dom"/>
</dbReference>
<evidence type="ECO:0000256" key="2">
    <source>
        <dbReference type="ARBA" id="ARBA00022777"/>
    </source>
</evidence>
<dbReference type="CDD" id="cd16917">
    <property type="entry name" value="HATPase_UhpB-NarQ-NarX-like"/>
    <property type="match status" value="1"/>
</dbReference>